<dbReference type="InterPro" id="IPR027640">
    <property type="entry name" value="Kinesin-like_fam"/>
</dbReference>
<dbReference type="GO" id="GO:0003677">
    <property type="term" value="F:DNA binding"/>
    <property type="evidence" value="ECO:0007669"/>
    <property type="project" value="UniProtKB-KW"/>
</dbReference>
<evidence type="ECO:0000256" key="19">
    <source>
        <dbReference type="SAM" id="MobiDB-lite"/>
    </source>
</evidence>
<evidence type="ECO:0000313" key="21">
    <source>
        <dbReference type="EnsemblMetazoa" id="GBRI005091-PA"/>
    </source>
</evidence>
<dbReference type="GO" id="GO:0051231">
    <property type="term" value="P:spindle elongation"/>
    <property type="evidence" value="ECO:0007669"/>
    <property type="project" value="TreeGrafter"/>
</dbReference>
<dbReference type="PANTHER" id="PTHR47969">
    <property type="entry name" value="CHROMOSOME-ASSOCIATED KINESIN KIF4A-RELATED"/>
    <property type="match status" value="1"/>
</dbReference>
<comment type="cofactor">
    <cofactor evidence="1">
        <name>[4Fe-4S] cluster</name>
        <dbReference type="ChEBI" id="CHEBI:49883"/>
    </cofactor>
</comment>
<comment type="subcellular location">
    <subcellularLocation>
        <location evidence="3">Cytoplasm</location>
        <location evidence="3">Cytoskeleton</location>
    </subcellularLocation>
    <subcellularLocation>
        <location evidence="2">Nucleus</location>
    </subcellularLocation>
</comment>
<dbReference type="CDD" id="cd01372">
    <property type="entry name" value="KISc_KIF4"/>
    <property type="match status" value="1"/>
</dbReference>
<dbReference type="GO" id="GO:0005875">
    <property type="term" value="C:microtubule associated complex"/>
    <property type="evidence" value="ECO:0007669"/>
    <property type="project" value="TreeGrafter"/>
</dbReference>
<dbReference type="STRING" id="37001.A0A1A9W3H9"/>
<evidence type="ECO:0000256" key="10">
    <source>
        <dbReference type="ARBA" id="ARBA00023014"/>
    </source>
</evidence>
<dbReference type="Gene3D" id="3.40.850.10">
    <property type="entry name" value="Kinesin motor domain"/>
    <property type="match status" value="1"/>
</dbReference>
<comment type="cofactor">
    <cofactor evidence="16">
        <name>[2Fe-2S] cluster</name>
        <dbReference type="ChEBI" id="CHEBI:190135"/>
    </cofactor>
</comment>
<feature type="compositionally biased region" description="Basic and acidic residues" evidence="19">
    <location>
        <begin position="977"/>
        <end position="989"/>
    </location>
</feature>
<dbReference type="GO" id="GO:0008017">
    <property type="term" value="F:microtubule binding"/>
    <property type="evidence" value="ECO:0007669"/>
    <property type="project" value="InterPro"/>
</dbReference>
<evidence type="ECO:0000256" key="14">
    <source>
        <dbReference type="ARBA" id="ARBA00023212"/>
    </source>
</evidence>
<dbReference type="EnsemblMetazoa" id="GBRI005091-RA">
    <property type="protein sequence ID" value="GBRI005091-PA"/>
    <property type="gene ID" value="GBRI005091"/>
</dbReference>
<evidence type="ECO:0000256" key="7">
    <source>
        <dbReference type="ARBA" id="ARBA00022741"/>
    </source>
</evidence>
<dbReference type="GO" id="GO:0003777">
    <property type="term" value="F:microtubule motor activity"/>
    <property type="evidence" value="ECO:0007669"/>
    <property type="project" value="InterPro"/>
</dbReference>
<dbReference type="InterPro" id="IPR036961">
    <property type="entry name" value="Kinesin_motor_dom_sf"/>
</dbReference>
<evidence type="ECO:0000256" key="11">
    <source>
        <dbReference type="ARBA" id="ARBA00023054"/>
    </source>
</evidence>
<dbReference type="GO" id="GO:0007018">
    <property type="term" value="P:microtubule-based movement"/>
    <property type="evidence" value="ECO:0007669"/>
    <property type="project" value="InterPro"/>
</dbReference>
<evidence type="ECO:0000256" key="9">
    <source>
        <dbReference type="ARBA" id="ARBA00023004"/>
    </source>
</evidence>
<feature type="coiled-coil region" evidence="18">
    <location>
        <begin position="395"/>
        <end position="499"/>
    </location>
</feature>
<feature type="coiled-coil region" evidence="18">
    <location>
        <begin position="534"/>
        <end position="657"/>
    </location>
</feature>
<keyword evidence="7 17" id="KW-0547">Nucleotide-binding</keyword>
<dbReference type="GO" id="GO:0051536">
    <property type="term" value="F:iron-sulfur cluster binding"/>
    <property type="evidence" value="ECO:0007669"/>
    <property type="project" value="UniProtKB-KW"/>
</dbReference>
<dbReference type="PROSITE" id="PS00411">
    <property type="entry name" value="KINESIN_MOTOR_1"/>
    <property type="match status" value="1"/>
</dbReference>
<keyword evidence="12" id="KW-0238">DNA-binding</keyword>
<dbReference type="FunFam" id="3.40.850.10:FF:000038">
    <property type="entry name" value="chromosome-associated kinesin KIF4A"/>
    <property type="match status" value="1"/>
</dbReference>
<keyword evidence="6" id="KW-0479">Metal-binding</keyword>
<dbReference type="AlphaFoldDB" id="A0A1A9W3H9"/>
<organism evidence="21 22">
    <name type="scientific">Glossina brevipalpis</name>
    <dbReference type="NCBI Taxonomy" id="37001"/>
    <lineage>
        <taxon>Eukaryota</taxon>
        <taxon>Metazoa</taxon>
        <taxon>Ecdysozoa</taxon>
        <taxon>Arthropoda</taxon>
        <taxon>Hexapoda</taxon>
        <taxon>Insecta</taxon>
        <taxon>Pterygota</taxon>
        <taxon>Neoptera</taxon>
        <taxon>Endopterygota</taxon>
        <taxon>Diptera</taxon>
        <taxon>Brachycera</taxon>
        <taxon>Muscomorpha</taxon>
        <taxon>Hippoboscoidea</taxon>
        <taxon>Glossinidae</taxon>
        <taxon>Glossina</taxon>
    </lineage>
</organism>
<feature type="domain" description="Kinesin motor" evidence="20">
    <location>
        <begin position="6"/>
        <end position="332"/>
    </location>
</feature>
<keyword evidence="14" id="KW-0206">Cytoskeleton</keyword>
<evidence type="ECO:0000256" key="13">
    <source>
        <dbReference type="ARBA" id="ARBA00023175"/>
    </source>
</evidence>
<comment type="similarity">
    <text evidence="17">Belongs to the TRAFAC class myosin-kinesin ATPase superfamily. Kinesin family.</text>
</comment>
<reference evidence="22" key="1">
    <citation type="submission" date="2014-03" db="EMBL/GenBank/DDBJ databases">
        <authorList>
            <person name="Aksoy S."/>
            <person name="Warren W."/>
            <person name="Wilson R.K."/>
        </authorList>
    </citation>
    <scope>NUCLEOTIDE SEQUENCE [LARGE SCALE GENOMIC DNA]</scope>
    <source>
        <strain evidence="22">IAEA</strain>
    </source>
</reference>
<feature type="coiled-coil region" evidence="18">
    <location>
        <begin position="773"/>
        <end position="825"/>
    </location>
</feature>
<dbReference type="GO" id="GO:0005874">
    <property type="term" value="C:microtubule"/>
    <property type="evidence" value="ECO:0007669"/>
    <property type="project" value="UniProtKB-KW"/>
</dbReference>
<proteinExistence type="inferred from homology"/>
<keyword evidence="13 17" id="KW-0505">Motor protein</keyword>
<keyword evidence="9" id="KW-0408">Iron</keyword>
<evidence type="ECO:0000256" key="15">
    <source>
        <dbReference type="ARBA" id="ARBA00023242"/>
    </source>
</evidence>
<dbReference type="SUPFAM" id="SSF52540">
    <property type="entry name" value="P-loop containing nucleoside triphosphate hydrolases"/>
    <property type="match status" value="1"/>
</dbReference>
<dbReference type="GO" id="GO:0005634">
    <property type="term" value="C:nucleus"/>
    <property type="evidence" value="ECO:0007669"/>
    <property type="project" value="UniProtKB-SubCell"/>
</dbReference>
<keyword evidence="22" id="KW-1185">Reference proteome</keyword>
<reference evidence="21" key="2">
    <citation type="submission" date="2020-05" db="UniProtKB">
        <authorList>
            <consortium name="EnsemblMetazoa"/>
        </authorList>
    </citation>
    <scope>IDENTIFICATION</scope>
    <source>
        <strain evidence="21">IAEA</strain>
    </source>
</reference>
<evidence type="ECO:0000256" key="17">
    <source>
        <dbReference type="PROSITE-ProRule" id="PRU00283"/>
    </source>
</evidence>
<protein>
    <recommendedName>
        <fullName evidence="20">Kinesin motor domain-containing protein</fullName>
    </recommendedName>
</protein>
<evidence type="ECO:0000256" key="4">
    <source>
        <dbReference type="ARBA" id="ARBA00022490"/>
    </source>
</evidence>
<evidence type="ECO:0000256" key="16">
    <source>
        <dbReference type="ARBA" id="ARBA00034078"/>
    </source>
</evidence>
<evidence type="ECO:0000256" key="18">
    <source>
        <dbReference type="SAM" id="Coils"/>
    </source>
</evidence>
<evidence type="ECO:0000256" key="2">
    <source>
        <dbReference type="ARBA" id="ARBA00004123"/>
    </source>
</evidence>
<dbReference type="VEuPathDB" id="VectorBase:GBRI005091"/>
<evidence type="ECO:0000256" key="12">
    <source>
        <dbReference type="ARBA" id="ARBA00023125"/>
    </source>
</evidence>
<dbReference type="PROSITE" id="PS50067">
    <property type="entry name" value="KINESIN_MOTOR_2"/>
    <property type="match status" value="1"/>
</dbReference>
<dbReference type="Proteomes" id="UP000091820">
    <property type="component" value="Unassembled WGS sequence"/>
</dbReference>
<keyword evidence="15" id="KW-0539">Nucleus</keyword>
<keyword evidence="10" id="KW-0411">Iron-sulfur</keyword>
<feature type="region of interest" description="Disordered" evidence="19">
    <location>
        <begin position="977"/>
        <end position="1007"/>
    </location>
</feature>
<dbReference type="GO" id="GO:0005524">
    <property type="term" value="F:ATP binding"/>
    <property type="evidence" value="ECO:0007669"/>
    <property type="project" value="UniProtKB-UniRule"/>
</dbReference>
<name>A0A1A9W3H9_9MUSC</name>
<sequence length="1125" mass="129304">MSDFDSVRVALRIRPLVSAEVNRGCQLAVEKVDNFNQVVVNKTDSFTFNFVFDWRNTQEEVYNSTVSDMLDKCLRGFNATILAYGQTGSGKTHTMGTTFDGCLDEHTGVIPRVVHDIFERTCKMKDDFDFVVKCSFVELYQEQLFDLLSNKSREDSVVDIREDRSGIVMVGLTEKNVLSAKETIECLLSGSSGRAVASTAMNRQSSRSHAIFTITLETTKNDETQAVTTSKFHLVDLAGSERSKKTQATGDRFKEGVKINQGLLALGNVISALGDGKGTGFVRYRDSKLTRLLQDSLGGNSMTLMIACVSPADYNVSETLSTLRYADRARKIKNKPIVNQDSHVAEINRLKCIIQNLQMELLAKGGSIGSLDRGLENVTLIPNIMAISMPSELPSSQQNCKHNDLQEKYHNLQQQWQMILHDVTEHEMRAHIFEITHENFKKKMVEMKLAVNDLNNAQREIPVDGNKVQKSVLQLSVLLENVEKELEQTDTDILDNKKRSSIVSFENDEEGATKLTNLFLQEHTEAFTNKQIEINEQLRRINRELTVKEQLQQRIAGNFRRYSTLDDNIEEKFTECEQKIQQLEEEKRDLLEKLRHVKENAFAKLADERRRRLQALEIEISEMKRKNMQQAKLLKIREKETQKIRCLNVEIQCMKEAKVKLIRTMRQESEKFRQFKMMREKEVIQLRTRDRRLQNEMARKEALHNKQRNVLKRKCEEALAINKRLKDALDRQKVAQIQHFHSAKDSNVSSTKIACVERELEVIASLIEAECTLEQLKDDRSIFSSRLEELQQQQCGGDTIVDGELKNLRDELEMRDNQINELQQKVCANDIETIMRNLSDAANSLAEARAIVKYLLKMITEMKRETIQCREDRFTAEEKCMEAIESKHVLKQEYEQIIAEYEEKISLALTPEQEQRLKLQEEQEKKIEMLMMEVENYQKVLNETKTTKGKSEEPHRKIACKNITNVRRDILLPLGNKKDGKCNDRANDDKTDDEENGKFDEEPNGNLAATYRTPKMARTSTISFETSTAKKKFFEFDCNIKADNDPINRANDLSGTTTDYQNKIIINNGSEDNDNDSFAKGLNDNMTATYRTPKVSRISTISFETSTAKKKFFDDNLFHSNGRMQ</sequence>
<evidence type="ECO:0000256" key="5">
    <source>
        <dbReference type="ARBA" id="ARBA00022701"/>
    </source>
</evidence>
<dbReference type="SMART" id="SM00129">
    <property type="entry name" value="KISc"/>
    <property type="match status" value="1"/>
</dbReference>
<dbReference type="GO" id="GO:0046872">
    <property type="term" value="F:metal ion binding"/>
    <property type="evidence" value="ECO:0007669"/>
    <property type="project" value="UniProtKB-KW"/>
</dbReference>
<keyword evidence="5" id="KW-0493">Microtubule</keyword>
<keyword evidence="11 18" id="KW-0175">Coiled coil</keyword>
<evidence type="ECO:0000313" key="22">
    <source>
        <dbReference type="Proteomes" id="UP000091820"/>
    </source>
</evidence>
<dbReference type="Pfam" id="PF25764">
    <property type="entry name" value="KIF21A_4th"/>
    <property type="match status" value="1"/>
</dbReference>
<accession>A0A1A9W3H9</accession>
<keyword evidence="4" id="KW-0963">Cytoplasm</keyword>
<dbReference type="InterPro" id="IPR027417">
    <property type="entry name" value="P-loop_NTPase"/>
</dbReference>
<evidence type="ECO:0000259" key="20">
    <source>
        <dbReference type="PROSITE" id="PS50067"/>
    </source>
</evidence>
<dbReference type="InterPro" id="IPR019821">
    <property type="entry name" value="Kinesin_motor_CS"/>
</dbReference>
<evidence type="ECO:0000256" key="8">
    <source>
        <dbReference type="ARBA" id="ARBA00022840"/>
    </source>
</evidence>
<feature type="coiled-coil region" evidence="18">
    <location>
        <begin position="884"/>
        <end position="947"/>
    </location>
</feature>
<dbReference type="Pfam" id="PF00225">
    <property type="entry name" value="Kinesin"/>
    <property type="match status" value="1"/>
</dbReference>
<dbReference type="PRINTS" id="PR00380">
    <property type="entry name" value="KINESINHEAVY"/>
</dbReference>
<keyword evidence="8 17" id="KW-0067">ATP-binding</keyword>
<dbReference type="GO" id="GO:0007052">
    <property type="term" value="P:mitotic spindle organization"/>
    <property type="evidence" value="ECO:0007669"/>
    <property type="project" value="TreeGrafter"/>
</dbReference>
<dbReference type="GO" id="GO:0005829">
    <property type="term" value="C:cytosol"/>
    <property type="evidence" value="ECO:0007669"/>
    <property type="project" value="UniProtKB-ARBA"/>
</dbReference>
<dbReference type="InterPro" id="IPR001752">
    <property type="entry name" value="Kinesin_motor_dom"/>
</dbReference>
<evidence type="ECO:0000256" key="1">
    <source>
        <dbReference type="ARBA" id="ARBA00001966"/>
    </source>
</evidence>
<evidence type="ECO:0000256" key="3">
    <source>
        <dbReference type="ARBA" id="ARBA00004245"/>
    </source>
</evidence>
<evidence type="ECO:0000256" key="6">
    <source>
        <dbReference type="ARBA" id="ARBA00022723"/>
    </source>
</evidence>
<dbReference type="PANTHER" id="PTHR47969:SF15">
    <property type="entry name" value="CHROMOSOME-ASSOCIATED KINESIN KIF4A-RELATED"/>
    <property type="match status" value="1"/>
</dbReference>
<feature type="binding site" evidence="17">
    <location>
        <begin position="85"/>
        <end position="92"/>
    </location>
    <ligand>
        <name>ATP</name>
        <dbReference type="ChEBI" id="CHEBI:30616"/>
    </ligand>
</feature>